<organism evidence="2 3">
    <name type="scientific">Candidatus Komeilibacteria bacterium CG11_big_fil_rev_8_21_14_0_20_36_20</name>
    <dbReference type="NCBI Taxonomy" id="1974477"/>
    <lineage>
        <taxon>Bacteria</taxon>
        <taxon>Candidatus Komeiliibacteriota</taxon>
    </lineage>
</organism>
<evidence type="ECO:0000313" key="3">
    <source>
        <dbReference type="Proteomes" id="UP000230564"/>
    </source>
</evidence>
<name>A0A2H0NCD6_9BACT</name>
<evidence type="ECO:0000313" key="2">
    <source>
        <dbReference type="EMBL" id="PIR06560.1"/>
    </source>
</evidence>
<comment type="caution">
    <text evidence="2">The sequence shown here is derived from an EMBL/GenBank/DDBJ whole genome shotgun (WGS) entry which is preliminary data.</text>
</comment>
<evidence type="ECO:0000259" key="1">
    <source>
        <dbReference type="Pfam" id="PF12229"/>
    </source>
</evidence>
<feature type="domain" description="YoaR-like putative peptidoglycan binding" evidence="1">
    <location>
        <begin position="113"/>
        <end position="218"/>
    </location>
</feature>
<proteinExistence type="predicted"/>
<dbReference type="EMBL" id="PCWQ01000012">
    <property type="protein sequence ID" value="PIR06560.1"/>
    <property type="molecule type" value="Genomic_DNA"/>
</dbReference>
<dbReference type="InterPro" id="IPR022029">
    <property type="entry name" value="YoaR-like_PG-bd"/>
</dbReference>
<dbReference type="Pfam" id="PF12229">
    <property type="entry name" value="PG_binding_4"/>
    <property type="match status" value="2"/>
</dbReference>
<dbReference type="Proteomes" id="UP000230564">
    <property type="component" value="Unassembled WGS sequence"/>
</dbReference>
<dbReference type="InterPro" id="IPR007391">
    <property type="entry name" value="Vancomycin_resist_VanW"/>
</dbReference>
<sequence>MDKIKNFFLNIKHFVILKWSLLIMALFIVLWLSVLTANATINSKYNGIFLKGTEVAGVDIGNLDFEQAKEKINQRIDFISRRGFVYNTPDKTVVIYPNVPAIESADTSYPLVYWEIDKTLGAIEKKQSNNHLSNLISKIKTLSNGSNFELQYSWDQKQHLEILISNLKGLLMDKAEASFEIIDNSLKVVPEQIGLTFDYHRAMDDTAEQIKNLINKDINLQTVEDQPVITAALINSKKQEILYFIQKGDFQLSFEGKNWEVPNEIWRTWLKVKMGVNGSYVGLDLPLFEKYLETAEIKNEVEVSVQDARFKLVDGRVDEFTNSQDGRVINIENTLYLLEQALNQVDRSKVDLAVDVIGAKVKNQDVNNLGIKEIIGIGHSNFQYSPPNRVHNIGIGGDTLNGLLIAPDQEFSLVTALGEIDGEHGYKQELVIKGNETVPEYGGGLCQIGTTMFRGALSTGLPIIERRNHSYRVSYYEPAGTDATIYNPWPDFKFLNDTGHYILLQTRIEDNDLYFDFWGTSDGRTATTTSPIIYNIVAPPPKKIVKTTDLPIGQEKCTERAHNGADAKFDYTVYHSDENEPRQETFYSHYIPWQEVCLLGVTEEELLAEQASSTPEDL</sequence>
<gene>
    <name evidence="2" type="ORF">COV55_03475</name>
</gene>
<dbReference type="PANTHER" id="PTHR35788:SF1">
    <property type="entry name" value="EXPORTED PROTEIN"/>
    <property type="match status" value="1"/>
</dbReference>
<dbReference type="Pfam" id="PF04294">
    <property type="entry name" value="VanW"/>
    <property type="match status" value="1"/>
</dbReference>
<dbReference type="PANTHER" id="PTHR35788">
    <property type="entry name" value="EXPORTED PROTEIN-RELATED"/>
    <property type="match status" value="1"/>
</dbReference>
<protein>
    <recommendedName>
        <fullName evidence="1">YoaR-like putative peptidoglycan binding domain-containing protein</fullName>
    </recommendedName>
</protein>
<accession>A0A2H0NCD6</accession>
<dbReference type="InterPro" id="IPR052913">
    <property type="entry name" value="Glycopeptide_resist_protein"/>
</dbReference>
<reference evidence="2 3" key="1">
    <citation type="submission" date="2017-09" db="EMBL/GenBank/DDBJ databases">
        <title>Depth-based differentiation of microbial function through sediment-hosted aquifers and enrichment of novel symbionts in the deep terrestrial subsurface.</title>
        <authorList>
            <person name="Probst A.J."/>
            <person name="Ladd B."/>
            <person name="Jarett J.K."/>
            <person name="Geller-Mcgrath D.E."/>
            <person name="Sieber C.M."/>
            <person name="Emerson J.B."/>
            <person name="Anantharaman K."/>
            <person name="Thomas B.C."/>
            <person name="Malmstrom R."/>
            <person name="Stieglmeier M."/>
            <person name="Klingl A."/>
            <person name="Woyke T."/>
            <person name="Ryan C.M."/>
            <person name="Banfield J.F."/>
        </authorList>
    </citation>
    <scope>NUCLEOTIDE SEQUENCE [LARGE SCALE GENOMIC DNA]</scope>
    <source>
        <strain evidence="2">CG11_big_fil_rev_8_21_14_0_20_36_20</strain>
    </source>
</reference>
<feature type="domain" description="YoaR-like putative peptidoglycan binding" evidence="1">
    <location>
        <begin position="251"/>
        <end position="348"/>
    </location>
</feature>
<dbReference type="AlphaFoldDB" id="A0A2H0NCD6"/>